<feature type="region of interest" description="Disordered" evidence="1">
    <location>
        <begin position="183"/>
        <end position="213"/>
    </location>
</feature>
<organism evidence="3 4">
    <name type="scientific">Chaetomium strumarium</name>
    <dbReference type="NCBI Taxonomy" id="1170767"/>
    <lineage>
        <taxon>Eukaryota</taxon>
        <taxon>Fungi</taxon>
        <taxon>Dikarya</taxon>
        <taxon>Ascomycota</taxon>
        <taxon>Pezizomycotina</taxon>
        <taxon>Sordariomycetes</taxon>
        <taxon>Sordariomycetidae</taxon>
        <taxon>Sordariales</taxon>
        <taxon>Chaetomiaceae</taxon>
        <taxon>Chaetomium</taxon>
    </lineage>
</organism>
<evidence type="ECO:0000256" key="2">
    <source>
        <dbReference type="SAM" id="SignalP"/>
    </source>
</evidence>
<dbReference type="EMBL" id="JAUDZG010000004">
    <property type="protein sequence ID" value="KAK3305267.1"/>
    <property type="molecule type" value="Genomic_DNA"/>
</dbReference>
<accession>A0AAJ0M1A4</accession>
<comment type="caution">
    <text evidence="3">The sequence shown here is derived from an EMBL/GenBank/DDBJ whole genome shotgun (WGS) entry which is preliminary data.</text>
</comment>
<proteinExistence type="predicted"/>
<feature type="signal peptide" evidence="2">
    <location>
        <begin position="1"/>
        <end position="16"/>
    </location>
</feature>
<keyword evidence="2" id="KW-0732">Signal</keyword>
<evidence type="ECO:0000313" key="3">
    <source>
        <dbReference type="EMBL" id="KAK3305267.1"/>
    </source>
</evidence>
<evidence type="ECO:0000256" key="1">
    <source>
        <dbReference type="SAM" id="MobiDB-lite"/>
    </source>
</evidence>
<feature type="chain" id="PRO_5042490285" evidence="2">
    <location>
        <begin position="17"/>
        <end position="238"/>
    </location>
</feature>
<dbReference type="Proteomes" id="UP001273166">
    <property type="component" value="Unassembled WGS sequence"/>
</dbReference>
<keyword evidence="4" id="KW-1185">Reference proteome</keyword>
<dbReference type="GeneID" id="87886727"/>
<reference evidence="3" key="1">
    <citation type="journal article" date="2023" name="Mol. Phylogenet. Evol.">
        <title>Genome-scale phylogeny and comparative genomics of the fungal order Sordariales.</title>
        <authorList>
            <person name="Hensen N."/>
            <person name="Bonometti L."/>
            <person name="Westerberg I."/>
            <person name="Brannstrom I.O."/>
            <person name="Guillou S."/>
            <person name="Cros-Aarteil S."/>
            <person name="Calhoun S."/>
            <person name="Haridas S."/>
            <person name="Kuo A."/>
            <person name="Mondo S."/>
            <person name="Pangilinan J."/>
            <person name="Riley R."/>
            <person name="LaButti K."/>
            <person name="Andreopoulos B."/>
            <person name="Lipzen A."/>
            <person name="Chen C."/>
            <person name="Yan M."/>
            <person name="Daum C."/>
            <person name="Ng V."/>
            <person name="Clum A."/>
            <person name="Steindorff A."/>
            <person name="Ohm R.A."/>
            <person name="Martin F."/>
            <person name="Silar P."/>
            <person name="Natvig D.O."/>
            <person name="Lalanne C."/>
            <person name="Gautier V."/>
            <person name="Ament-Velasquez S.L."/>
            <person name="Kruys A."/>
            <person name="Hutchinson M.I."/>
            <person name="Powell A.J."/>
            <person name="Barry K."/>
            <person name="Miller A.N."/>
            <person name="Grigoriev I.V."/>
            <person name="Debuchy R."/>
            <person name="Gladieux P."/>
            <person name="Hiltunen Thoren M."/>
            <person name="Johannesson H."/>
        </authorList>
    </citation>
    <scope>NUCLEOTIDE SEQUENCE</scope>
    <source>
        <strain evidence="3">CBS 333.67</strain>
    </source>
</reference>
<protein>
    <submittedName>
        <fullName evidence="3">Uncharacterized protein</fullName>
    </submittedName>
</protein>
<reference evidence="3" key="2">
    <citation type="submission" date="2023-06" db="EMBL/GenBank/DDBJ databases">
        <authorList>
            <consortium name="Lawrence Berkeley National Laboratory"/>
            <person name="Mondo S.J."/>
            <person name="Hensen N."/>
            <person name="Bonometti L."/>
            <person name="Westerberg I."/>
            <person name="Brannstrom I.O."/>
            <person name="Guillou S."/>
            <person name="Cros-Aarteil S."/>
            <person name="Calhoun S."/>
            <person name="Haridas S."/>
            <person name="Kuo A."/>
            <person name="Pangilinan J."/>
            <person name="Riley R."/>
            <person name="Labutti K."/>
            <person name="Andreopoulos B."/>
            <person name="Lipzen A."/>
            <person name="Chen C."/>
            <person name="Yanf M."/>
            <person name="Daum C."/>
            <person name="Ng V."/>
            <person name="Clum A."/>
            <person name="Steindorff A."/>
            <person name="Ohm R."/>
            <person name="Martin F."/>
            <person name="Silar P."/>
            <person name="Natvig D."/>
            <person name="Lalanne C."/>
            <person name="Gautier V."/>
            <person name="Ament-Velasquez S.L."/>
            <person name="Kruys A."/>
            <person name="Hutchinson M.I."/>
            <person name="Powell A.J."/>
            <person name="Barry K."/>
            <person name="Miller A.N."/>
            <person name="Grigoriev I.V."/>
            <person name="Debuchy R."/>
            <person name="Gladieux P."/>
            <person name="Thoren M.H."/>
            <person name="Johannesson H."/>
        </authorList>
    </citation>
    <scope>NUCLEOTIDE SEQUENCE</scope>
    <source>
        <strain evidence="3">CBS 333.67</strain>
    </source>
</reference>
<evidence type="ECO:0000313" key="4">
    <source>
        <dbReference type="Proteomes" id="UP001273166"/>
    </source>
</evidence>
<name>A0AAJ0M1A4_9PEZI</name>
<sequence>MAFGMVLYSLLKCCMWQLDLIIMGPLPTAQSCRRGIHCEPSGTTNLDLLGELTRGEGNSNDGARMLRTNSELSVYFYAAPRYIPHGWLLKTVVNGDNHRRRPLWGGSPARRLVQWVCGREGFPRSGAPGASDSSLTLASSFNLGEDERGEFEQVAVLGWPLQVSKLPRRDVVLRDLVAGAKGLRHGRRNRDGKQNAKPQASGEPRSSPWRERRVLAIHYEPATHGSVDADSPRVVYTG</sequence>
<dbReference type="AlphaFoldDB" id="A0AAJ0M1A4"/>
<gene>
    <name evidence="3" type="ORF">B0T15DRAFT_511199</name>
</gene>
<dbReference type="RefSeq" id="XP_062721047.1">
    <property type="nucleotide sequence ID" value="XM_062867898.1"/>
</dbReference>